<protein>
    <recommendedName>
        <fullName evidence="3">C2H2-type domain-containing protein</fullName>
    </recommendedName>
</protein>
<evidence type="ECO:0000256" key="2">
    <source>
        <dbReference type="SAM" id="MobiDB-lite"/>
    </source>
</evidence>
<dbReference type="GeneID" id="20826497"/>
<evidence type="ECO:0000313" key="4">
    <source>
        <dbReference type="EMBL" id="EGO61681.1"/>
    </source>
</evidence>
<feature type="compositionally biased region" description="Polar residues" evidence="2">
    <location>
        <begin position="630"/>
        <end position="641"/>
    </location>
</feature>
<name>F8MEQ2_NEUT8</name>
<keyword evidence="5" id="KW-1185">Reference proteome</keyword>
<keyword evidence="1" id="KW-0862">Zinc</keyword>
<evidence type="ECO:0000313" key="5">
    <source>
        <dbReference type="Proteomes" id="UP000008065"/>
    </source>
</evidence>
<dbReference type="PROSITE" id="PS00028">
    <property type="entry name" value="ZINC_FINGER_C2H2_1"/>
    <property type="match status" value="1"/>
</dbReference>
<gene>
    <name evidence="4" type="ORF">NEUTE1DRAFT_144779</name>
</gene>
<feature type="region of interest" description="Disordered" evidence="2">
    <location>
        <begin position="680"/>
        <end position="829"/>
    </location>
</feature>
<dbReference type="HOGENOM" id="CLU_328203_0_0_1"/>
<feature type="compositionally biased region" description="Basic and acidic residues" evidence="2">
    <location>
        <begin position="726"/>
        <end position="751"/>
    </location>
</feature>
<feature type="region of interest" description="Disordered" evidence="2">
    <location>
        <begin position="357"/>
        <end position="409"/>
    </location>
</feature>
<feature type="compositionally biased region" description="Basic and acidic residues" evidence="2">
    <location>
        <begin position="773"/>
        <end position="784"/>
    </location>
</feature>
<dbReference type="KEGG" id="nte:NEUTE1DRAFT144779"/>
<dbReference type="Proteomes" id="UP000008065">
    <property type="component" value="Unassembled WGS sequence"/>
</dbReference>
<feature type="compositionally biased region" description="Polar residues" evidence="2">
    <location>
        <begin position="360"/>
        <end position="389"/>
    </location>
</feature>
<keyword evidence="1" id="KW-0479">Metal-binding</keyword>
<dbReference type="VEuPathDB" id="FungiDB:NEUTE1DRAFT_144779"/>
<organism evidence="4 5">
    <name type="scientific">Neurospora tetrasperma (strain FGSC 2508 / ATCC MYA-4615 / P0657)</name>
    <dbReference type="NCBI Taxonomy" id="510951"/>
    <lineage>
        <taxon>Eukaryota</taxon>
        <taxon>Fungi</taxon>
        <taxon>Dikarya</taxon>
        <taxon>Ascomycota</taxon>
        <taxon>Pezizomycotina</taxon>
        <taxon>Sordariomycetes</taxon>
        <taxon>Sordariomycetidae</taxon>
        <taxon>Sordariales</taxon>
        <taxon>Sordariaceae</taxon>
        <taxon>Neurospora</taxon>
    </lineage>
</organism>
<feature type="compositionally biased region" description="Basic residues" evidence="2">
    <location>
        <begin position="752"/>
        <end position="772"/>
    </location>
</feature>
<feature type="compositionally biased region" description="Acidic residues" evidence="2">
    <location>
        <begin position="716"/>
        <end position="725"/>
    </location>
</feature>
<sequence length="928" mass="101620">MPLAGADMNRKRPIEGGADNTRLRKRRSQGFTAPSSNSASTGEFELPALISLADASRRYDEWKGDIGDGVCRTLTGGGAYFPTNYKLFLKHPAPWLCPLVNCRKSFAQCSSLGHHFSKAHRGLKLYDEAERGLFHPQGMRIKPDKDGKLRPIVVARGFGAPDDDQQAPAALAANRPATANSAPVRPLSTQVASAAAPTPTTARAVNNSASTPTTSAQATNSLTHDIIDIVSDDEDVQLVLNQTLFRKPTTQGSTQRKQPRAGDNNGGAGRSSLDDLVHDLIPDLETDFFETFDNFEFEVDDSQPAGGAQQTKNILASSKRERGIQSSKKASLEINKEANVQLPKLVSFGLDCNVDRPCPKSTSSKPHQDGNSQRPKNVLSKPNQESITQRPKDISSKPSTGSGASGPNDANIWEYLRKFLKPGTQKRMPEDAAIQKLLALPRRRELPTGWQFRLRTYEGVHLTTLIAIVMYLGGDESPSSPCSVMGCREKTEGLNLNNKDFRTGRSRDARFAFPVCVMLPQCLSNSDTIHHRLNNKICCNAYFRWCKVEEPDSALDKIWTAEKEMGAASACSETAKVENDKVPNATVKCSRGNDTKINRTMSKARPYDTKSDHVTPTIQPSHHSVPLSGSRLSLPNGTSIASAKHEERNSMISRRSNEHIQPSNARTTAISTFSQLAVAMQQTVSPRRPAQEDSSQPATVTNARNEFESQSSSADSDSDESEGGDSEYHSPNKREAAQSKWKGSKEWIEWKRKMKKRKLRRAKDKKLKKNRQARRDNEKEENDRQVSLASQTNHTPVSAAAASFSNLTVQDTSTTPSRAQQQGGPEESQKTTVFNIANGSTQPIGFKGGQSQLIQASKRQTLECTVWAGSVRMKMIGDDGMSITRRVDAEGTWTVGPDSHCLVSNFFPAAKETAVVNVKSKSVSTSIG</sequence>
<evidence type="ECO:0000259" key="3">
    <source>
        <dbReference type="PROSITE" id="PS50157"/>
    </source>
</evidence>
<feature type="compositionally biased region" description="Polar residues" evidence="2">
    <location>
        <begin position="29"/>
        <end position="40"/>
    </location>
</feature>
<keyword evidence="1" id="KW-0863">Zinc-finger</keyword>
<dbReference type="InterPro" id="IPR013087">
    <property type="entry name" value="Znf_C2H2_type"/>
</dbReference>
<dbReference type="GO" id="GO:0008270">
    <property type="term" value="F:zinc ion binding"/>
    <property type="evidence" value="ECO:0007669"/>
    <property type="project" value="UniProtKB-KW"/>
</dbReference>
<evidence type="ECO:0000256" key="1">
    <source>
        <dbReference type="PROSITE-ProRule" id="PRU00042"/>
    </source>
</evidence>
<feature type="compositionally biased region" description="Polar residues" evidence="2">
    <location>
        <begin position="785"/>
        <end position="796"/>
    </location>
</feature>
<feature type="region of interest" description="Disordered" evidence="2">
    <location>
        <begin position="1"/>
        <end position="40"/>
    </location>
</feature>
<dbReference type="RefSeq" id="XP_009848678.1">
    <property type="nucleotide sequence ID" value="XM_009850376.1"/>
</dbReference>
<dbReference type="OrthoDB" id="3545073at2759"/>
<feature type="region of interest" description="Disordered" evidence="2">
    <location>
        <begin position="585"/>
        <end position="664"/>
    </location>
</feature>
<proteinExistence type="predicted"/>
<feature type="region of interest" description="Disordered" evidence="2">
    <location>
        <begin position="158"/>
        <end position="217"/>
    </location>
</feature>
<feature type="compositionally biased region" description="Polar residues" evidence="2">
    <location>
        <begin position="650"/>
        <end position="664"/>
    </location>
</feature>
<feature type="domain" description="C2H2-type" evidence="3">
    <location>
        <begin position="95"/>
        <end position="125"/>
    </location>
</feature>
<accession>F8MEQ2</accession>
<feature type="region of interest" description="Disordered" evidence="2">
    <location>
        <begin position="247"/>
        <end position="274"/>
    </location>
</feature>
<feature type="compositionally biased region" description="Polar residues" evidence="2">
    <location>
        <begin position="692"/>
        <end position="704"/>
    </location>
</feature>
<dbReference type="AlphaFoldDB" id="F8MEQ2"/>
<feature type="compositionally biased region" description="Polar residues" evidence="2">
    <location>
        <begin position="247"/>
        <end position="256"/>
    </location>
</feature>
<dbReference type="PROSITE" id="PS50157">
    <property type="entry name" value="ZINC_FINGER_C2H2_2"/>
    <property type="match status" value="1"/>
</dbReference>
<dbReference type="EMBL" id="GL891302">
    <property type="protein sequence ID" value="EGO61681.1"/>
    <property type="molecule type" value="Genomic_DNA"/>
</dbReference>
<reference evidence="5" key="1">
    <citation type="journal article" date="2011" name="Genetics">
        <title>Massive changes in genome architecture accompany the transition to self-fertility in the filamentous fungus Neurospora tetrasperma.</title>
        <authorList>
            <person name="Ellison C.E."/>
            <person name="Stajich J.E."/>
            <person name="Jacobson D.J."/>
            <person name="Natvig D.O."/>
            <person name="Lapidus A."/>
            <person name="Foster B."/>
            <person name="Aerts A."/>
            <person name="Riley R."/>
            <person name="Lindquist E.A."/>
            <person name="Grigoriev I.V."/>
            <person name="Taylor J.W."/>
        </authorList>
    </citation>
    <scope>NUCLEOTIDE SEQUENCE [LARGE SCALE GENOMIC DNA]</scope>
    <source>
        <strain evidence="5">FGSC 2508 / P0657</strain>
    </source>
</reference>
<feature type="compositionally biased region" description="Polar residues" evidence="2">
    <location>
        <begin position="803"/>
        <end position="823"/>
    </location>
</feature>
<feature type="region of interest" description="Disordered" evidence="2">
    <location>
        <begin position="299"/>
        <end position="328"/>
    </location>
</feature>
<feature type="compositionally biased region" description="Low complexity" evidence="2">
    <location>
        <begin position="166"/>
        <end position="217"/>
    </location>
</feature>